<dbReference type="EMBL" id="CM024808">
    <property type="protein sequence ID" value="KAG8006893.1"/>
    <property type="molecule type" value="Genomic_DNA"/>
</dbReference>
<evidence type="ECO:0000313" key="2">
    <source>
        <dbReference type="Proteomes" id="UP000805704"/>
    </source>
</evidence>
<protein>
    <submittedName>
        <fullName evidence="1">DnaJ-like protein subfamily B member 1</fullName>
    </submittedName>
</protein>
<reference evidence="1" key="1">
    <citation type="submission" date="2020-04" db="EMBL/GenBank/DDBJ databases">
        <title>A chromosome-scale assembly and high-density genetic map of the yellow drum (Nibea albiflora) genome.</title>
        <authorList>
            <person name="Xu D."/>
            <person name="Zhang W."/>
            <person name="Chen R."/>
            <person name="Tan P."/>
            <person name="Wang L."/>
            <person name="Song H."/>
            <person name="Tian L."/>
            <person name="Zhu Q."/>
            <person name="Wang B."/>
        </authorList>
    </citation>
    <scope>NUCLEOTIDE SEQUENCE</scope>
    <source>
        <strain evidence="1">ZJHYS-2018</strain>
    </source>
</reference>
<evidence type="ECO:0000313" key="1">
    <source>
        <dbReference type="EMBL" id="KAG8006893.1"/>
    </source>
</evidence>
<sequence>MGKDYYQVLGIAKGASEDEIKKAYRKQALRFHPDKNKSPGAEDKFKEIAEAYDVLSDAKKKDIYDRFGEEGLKGSAGGGGGGHSGQSYNYTFHGDPHAMFAEFFGGRSPFDHFFAQNGEDDMDINDPFGAFGMGRMGGMGGFHRSFKSHPGGPHRARERKKDPPVVHELKVSLEEVFSGCTKKMKISRKRVNPDGCTMRSEDKILTVDIKRGWKEGTKITFPKEGDETPTNIPADVVFVVKDKPHPVFRREGSDIIYPAKISLRDALCGCTVNAPTLDGRTITVTSRDVVKPGMKKRIVGEGLPLSKCPEKRGDMILDFTVKFPEKLGQSTRDALKQTSEQSLHLGKLKFTRKPEGVTVPPLLGWQKAKDLQQHTDTRIHRMYATICPHRAQLSGAEGERILGLYLRV</sequence>
<keyword evidence="2" id="KW-1185">Reference proteome</keyword>
<gene>
    <name evidence="1" type="primary">DNAJB1.2</name>
    <name evidence="1" type="ORF">GBF38_022954</name>
</gene>
<name>A0ACB7EXD8_NIBAL</name>
<proteinExistence type="predicted"/>
<comment type="caution">
    <text evidence="1">The sequence shown here is derived from an EMBL/GenBank/DDBJ whole genome shotgun (WGS) entry which is preliminary data.</text>
</comment>
<accession>A0ACB7EXD8</accession>
<organism evidence="1 2">
    <name type="scientific">Nibea albiflora</name>
    <name type="common">Yellow drum</name>
    <name type="synonym">Corvina albiflora</name>
    <dbReference type="NCBI Taxonomy" id="240163"/>
    <lineage>
        <taxon>Eukaryota</taxon>
        <taxon>Metazoa</taxon>
        <taxon>Chordata</taxon>
        <taxon>Craniata</taxon>
        <taxon>Vertebrata</taxon>
        <taxon>Euteleostomi</taxon>
        <taxon>Actinopterygii</taxon>
        <taxon>Neopterygii</taxon>
        <taxon>Teleostei</taxon>
        <taxon>Neoteleostei</taxon>
        <taxon>Acanthomorphata</taxon>
        <taxon>Eupercaria</taxon>
        <taxon>Sciaenidae</taxon>
        <taxon>Nibea</taxon>
    </lineage>
</organism>
<dbReference type="Proteomes" id="UP000805704">
    <property type="component" value="Chromosome 20"/>
</dbReference>